<dbReference type="InterPro" id="IPR004710">
    <property type="entry name" value="Bilac:Na_transpt"/>
</dbReference>
<dbReference type="AlphaFoldDB" id="A0A938X5H0"/>
<dbReference type="EMBL" id="JACJLV010000034">
    <property type="protein sequence ID" value="MBM6827403.1"/>
    <property type="molecule type" value="Genomic_DNA"/>
</dbReference>
<organism evidence="3 4">
    <name type="scientific">Mordavella massiliensis</name>
    <dbReference type="NCBI Taxonomy" id="1871024"/>
    <lineage>
        <taxon>Bacteria</taxon>
        <taxon>Bacillati</taxon>
        <taxon>Bacillota</taxon>
        <taxon>Clostridia</taxon>
        <taxon>Eubacteriales</taxon>
        <taxon>Clostridiaceae</taxon>
        <taxon>Mordavella</taxon>
    </lineage>
</organism>
<dbReference type="InterPro" id="IPR016833">
    <property type="entry name" value="Put_Na-Bile_cotransptr"/>
</dbReference>
<evidence type="ECO:0000313" key="3">
    <source>
        <dbReference type="EMBL" id="MBM6827403.1"/>
    </source>
</evidence>
<dbReference type="RefSeq" id="WP_204909423.1">
    <property type="nucleotide sequence ID" value="NZ_JACJLV010000034.1"/>
</dbReference>
<reference evidence="3" key="1">
    <citation type="submission" date="2020-08" db="EMBL/GenBank/DDBJ databases">
        <authorList>
            <person name="Cejkova D."/>
            <person name="Kubasova T."/>
            <person name="Jahodarova E."/>
            <person name="Rychlik I."/>
        </authorList>
    </citation>
    <scope>NUCLEOTIDE SEQUENCE</scope>
    <source>
        <strain evidence="3">An420c</strain>
    </source>
</reference>
<feature type="region of interest" description="Disordered" evidence="1">
    <location>
        <begin position="313"/>
        <end position="332"/>
    </location>
</feature>
<accession>A0A938X5H0</accession>
<reference evidence="3" key="2">
    <citation type="journal article" date="2021" name="Sci. Rep.">
        <title>The distribution of antibiotic resistance genes in chicken gut microbiota commensals.</title>
        <authorList>
            <person name="Juricova H."/>
            <person name="Matiasovicova J."/>
            <person name="Kubasova T."/>
            <person name="Cejkova D."/>
            <person name="Rychlik I."/>
        </authorList>
    </citation>
    <scope>NUCLEOTIDE SEQUENCE</scope>
    <source>
        <strain evidence="3">An420c</strain>
    </source>
</reference>
<dbReference type="Pfam" id="PF13593">
    <property type="entry name" value="SBF_like"/>
    <property type="match status" value="1"/>
</dbReference>
<feature type="transmembrane region" description="Helical" evidence="2">
    <location>
        <begin position="286"/>
        <end position="307"/>
    </location>
</feature>
<comment type="caution">
    <text evidence="3">The sequence shown here is derived from an EMBL/GenBank/DDBJ whole genome shotgun (WGS) entry which is preliminary data.</text>
</comment>
<keyword evidence="2" id="KW-0472">Membrane</keyword>
<gene>
    <name evidence="3" type="ORF">H6A13_09915</name>
</gene>
<feature type="transmembrane region" description="Helical" evidence="2">
    <location>
        <begin position="262"/>
        <end position="280"/>
    </location>
</feature>
<feature type="transmembrane region" description="Helical" evidence="2">
    <location>
        <begin position="227"/>
        <end position="250"/>
    </location>
</feature>
<evidence type="ECO:0000313" key="4">
    <source>
        <dbReference type="Proteomes" id="UP000713880"/>
    </source>
</evidence>
<dbReference type="PANTHER" id="PTHR10361">
    <property type="entry name" value="SODIUM-BILE ACID COTRANSPORTER"/>
    <property type="match status" value="1"/>
</dbReference>
<dbReference type="Proteomes" id="UP000713880">
    <property type="component" value="Unassembled WGS sequence"/>
</dbReference>
<feature type="transmembrane region" description="Helical" evidence="2">
    <location>
        <begin position="67"/>
        <end position="91"/>
    </location>
</feature>
<keyword evidence="4" id="KW-1185">Reference proteome</keyword>
<feature type="transmembrane region" description="Helical" evidence="2">
    <location>
        <begin position="97"/>
        <end position="120"/>
    </location>
</feature>
<proteinExistence type="predicted"/>
<feature type="transmembrane region" description="Helical" evidence="2">
    <location>
        <begin position="191"/>
        <end position="207"/>
    </location>
</feature>
<evidence type="ECO:0000256" key="2">
    <source>
        <dbReference type="SAM" id="Phobius"/>
    </source>
</evidence>
<protein>
    <submittedName>
        <fullName evidence="3">Bile acid:sodium symporter family protein</fullName>
    </submittedName>
</protein>
<sequence length="332" mass="35556">MLNRWNAAIEKRMAFVTPACLVFGVLFPEIAGKGLPLVPVMFAVMTFIGALKSGFRDVGRVFQNPLPLLLAVLFLHVIMPAAAWGAGHLFFSDHPDLITGIVLEFTVPAAVVGVMWVSIYQGNQSMALSLVVLDTVLAPFVIPATLHVLVGTKVEMDPVEMMQELVFMIALPAVAAMCLNQLSGGRVRESWPLRLAFFSKLCLIFVVTANSSKVAPYIRHLTGERVAAALCILILAASGYLLGYGVAAVLGMDRENKVSVMYGAGMRNISAGAVIAAEYFPGEVLFPVMIGTLFQQVLAATLGTLLFSKGRESGRKNGTAAGRQKGVVRSES</sequence>
<keyword evidence="2" id="KW-0812">Transmembrane</keyword>
<dbReference type="Gene3D" id="1.20.1530.20">
    <property type="match status" value="1"/>
</dbReference>
<feature type="transmembrane region" description="Helical" evidence="2">
    <location>
        <begin position="37"/>
        <end position="55"/>
    </location>
</feature>
<name>A0A938X5H0_9CLOT</name>
<keyword evidence="2" id="KW-1133">Transmembrane helix</keyword>
<evidence type="ECO:0000256" key="1">
    <source>
        <dbReference type="SAM" id="MobiDB-lite"/>
    </source>
</evidence>
<feature type="transmembrane region" description="Helical" evidence="2">
    <location>
        <begin position="127"/>
        <end position="149"/>
    </location>
</feature>
<feature type="transmembrane region" description="Helical" evidence="2">
    <location>
        <begin position="12"/>
        <end position="31"/>
    </location>
</feature>
<dbReference type="InterPro" id="IPR038770">
    <property type="entry name" value="Na+/solute_symporter_sf"/>
</dbReference>
<feature type="transmembrane region" description="Helical" evidence="2">
    <location>
        <begin position="161"/>
        <end position="179"/>
    </location>
</feature>
<dbReference type="PANTHER" id="PTHR10361:SF28">
    <property type="entry name" value="P3 PROTEIN-RELATED"/>
    <property type="match status" value="1"/>
</dbReference>